<accession>A0A517LH17</accession>
<feature type="region of interest" description="Disordered" evidence="1">
    <location>
        <begin position="245"/>
        <end position="289"/>
    </location>
</feature>
<name>A0A517LH17_9PEZI</name>
<feature type="region of interest" description="Disordered" evidence="1">
    <location>
        <begin position="759"/>
        <end position="786"/>
    </location>
</feature>
<dbReference type="OrthoDB" id="4207369at2759"/>
<dbReference type="AlphaFoldDB" id="A0A517LH17"/>
<protein>
    <submittedName>
        <fullName evidence="2">Uncharacterized protein</fullName>
    </submittedName>
</protein>
<feature type="region of interest" description="Disordered" evidence="1">
    <location>
        <begin position="560"/>
        <end position="604"/>
    </location>
</feature>
<feature type="compositionally biased region" description="Polar residues" evidence="1">
    <location>
        <begin position="273"/>
        <end position="289"/>
    </location>
</feature>
<evidence type="ECO:0000256" key="1">
    <source>
        <dbReference type="SAM" id="MobiDB-lite"/>
    </source>
</evidence>
<sequence length="857" mass="93369">MSKQYPSPQHTNTRSHDTASDSWTDNASEWTPSKATALLPASLPLTKPHKGWDRVAKAPVAQNSRVKQVWRREFGLRSRPSTEEKVQEEEAPEKARQESPVRVVKKKRTRSPNKKSAGHGEDEGEPNHAPTLWENRRTSLRRKAASQQIDILNVEPSESDASNPPSGPTEETQQVELQEHKCIDRSPSAKKEDNDNIVFEASSPPNLEVSRCLGEEDLDLPLPKSPLKTIALEGLQVQLFDAQSPSYPINRTEEPASARSTSPAPEELDRQEIAQQEDNNDTLDTTIDVSVLDTISSEPNAQPVVEGGPDLQNDEVTYPSLMLSDTDHSPHKLRDFREIDEGIVKTLEAVVESSVPSELGHVELGSDETLGLQLEQAEAILQKTPERGSDMDGFDITAGLQLDLLGSKQKRTSASPAGILKTISTITNHDALTQDEESPPSSPDELTMDLDATETLNMGHLEDDKARLRSFLNRAAANKASKVATTHRRESAQSRRDSDVIRQALASPRPVLEDKDTNLSPTRNLDFLTEPTMTLDKIIAAPAVSTKRALEEDADFDPIALDSKHEEGMEIELQPGSPRRRSKRTQSRIPHAPNSVKTPNKIPVRTDGSERVLLNKSEAQELANLMRKNTRKNKGGAISAPERLLKLRAEAELGLIIGADSSAEVTKELKDGEKGVRWREQLVEFSNSVATADLIEGTATEGAAIGTEGVVVVEVPKLKEKKTGTSRLRRLKGLGGTNGTPAKGALASTLLPEEIEEEAAEAAAKAKTASTTPVADQVKKERKSRIQPPKKLMLNPSVTSLSGLPVLAGKENSLLLSPPKKIGTPAKGKVPVHTSAAAIGDGMGARPIKRLRVPRKL</sequence>
<feature type="compositionally biased region" description="Low complexity" evidence="1">
    <location>
        <begin position="761"/>
        <end position="773"/>
    </location>
</feature>
<gene>
    <name evidence="2" type="ORF">FKW77_004404</name>
</gene>
<feature type="compositionally biased region" description="Basic and acidic residues" evidence="1">
    <location>
        <begin position="487"/>
        <end position="499"/>
    </location>
</feature>
<organism evidence="2 3">
    <name type="scientific">Venturia effusa</name>
    <dbReference type="NCBI Taxonomy" id="50376"/>
    <lineage>
        <taxon>Eukaryota</taxon>
        <taxon>Fungi</taxon>
        <taxon>Dikarya</taxon>
        <taxon>Ascomycota</taxon>
        <taxon>Pezizomycotina</taxon>
        <taxon>Dothideomycetes</taxon>
        <taxon>Pleosporomycetidae</taxon>
        <taxon>Venturiales</taxon>
        <taxon>Venturiaceae</taxon>
        <taxon>Venturia</taxon>
    </lineage>
</organism>
<dbReference type="EMBL" id="CP042196">
    <property type="protein sequence ID" value="QDS74935.1"/>
    <property type="molecule type" value="Genomic_DNA"/>
</dbReference>
<feature type="compositionally biased region" description="Basic and acidic residues" evidence="1">
    <location>
        <begin position="177"/>
        <end position="194"/>
    </location>
</feature>
<evidence type="ECO:0000313" key="3">
    <source>
        <dbReference type="Proteomes" id="UP000316270"/>
    </source>
</evidence>
<feature type="compositionally biased region" description="Polar residues" evidence="1">
    <location>
        <begin position="20"/>
        <end position="29"/>
    </location>
</feature>
<dbReference type="Proteomes" id="UP000316270">
    <property type="component" value="Chromosome 12"/>
</dbReference>
<feature type="compositionally biased region" description="Basic and acidic residues" evidence="1">
    <location>
        <begin position="70"/>
        <end position="85"/>
    </location>
</feature>
<feature type="compositionally biased region" description="Basic residues" evidence="1">
    <location>
        <begin position="103"/>
        <end position="117"/>
    </location>
</feature>
<feature type="compositionally biased region" description="Polar residues" evidence="1">
    <location>
        <begin position="159"/>
        <end position="176"/>
    </location>
</feature>
<feature type="region of interest" description="Disordered" evidence="1">
    <location>
        <begin position="41"/>
        <end position="202"/>
    </location>
</feature>
<feature type="region of interest" description="Disordered" evidence="1">
    <location>
        <begin position="479"/>
        <end position="499"/>
    </location>
</feature>
<feature type="compositionally biased region" description="Polar residues" evidence="1">
    <location>
        <begin position="1"/>
        <end position="12"/>
    </location>
</feature>
<proteinExistence type="predicted"/>
<feature type="region of interest" description="Disordered" evidence="1">
    <location>
        <begin position="1"/>
        <end position="29"/>
    </location>
</feature>
<evidence type="ECO:0000313" key="2">
    <source>
        <dbReference type="EMBL" id="QDS74935.1"/>
    </source>
</evidence>
<keyword evidence="3" id="KW-1185">Reference proteome</keyword>
<reference evidence="2 3" key="1">
    <citation type="submission" date="2019-07" db="EMBL/GenBank/DDBJ databases">
        <title>Finished genome of Venturia effusa.</title>
        <authorList>
            <person name="Young C.A."/>
            <person name="Cox M.P."/>
            <person name="Ganley A.R.D."/>
            <person name="David W.J."/>
        </authorList>
    </citation>
    <scope>NUCLEOTIDE SEQUENCE [LARGE SCALE GENOMIC DNA]</scope>
    <source>
        <strain evidence="3">albino</strain>
    </source>
</reference>